<comment type="similarity">
    <text evidence="1">Belongs to the GINS1/PSF1 family.</text>
</comment>
<evidence type="ECO:0000256" key="2">
    <source>
        <dbReference type="SAM" id="Coils"/>
    </source>
</evidence>
<evidence type="ECO:0000313" key="3">
    <source>
        <dbReference type="EMBL" id="KAF7675944.1"/>
    </source>
</evidence>
<keyword evidence="1" id="KW-0539">Nucleus</keyword>
<accession>A0ABQ7HV99</accession>
<dbReference type="EMBL" id="SBIQ01000514">
    <property type="protein sequence ID" value="KAF7675944.1"/>
    <property type="molecule type" value="Genomic_DNA"/>
</dbReference>
<dbReference type="Gene3D" id="1.20.58.1030">
    <property type="match status" value="1"/>
</dbReference>
<comment type="subunit">
    <text evidence="1">Component of the GINS complex.</text>
</comment>
<dbReference type="InterPro" id="IPR036224">
    <property type="entry name" value="GINS_bundle-like_dom_sf"/>
</dbReference>
<dbReference type="PANTHER" id="PTHR12914:SF2">
    <property type="entry name" value="DNA REPLICATION COMPLEX GINS PROTEIN PSF1"/>
    <property type="match status" value="1"/>
</dbReference>
<evidence type="ECO:0000313" key="4">
    <source>
        <dbReference type="Proteomes" id="UP001516464"/>
    </source>
</evidence>
<protein>
    <recommendedName>
        <fullName evidence="1">DNA replication complex GINS protein PSF1</fullName>
    </recommendedName>
</protein>
<dbReference type="PANTHER" id="PTHR12914">
    <property type="entry name" value="PARTNER OF SLD5"/>
    <property type="match status" value="1"/>
</dbReference>
<dbReference type="SUPFAM" id="SSF158573">
    <property type="entry name" value="GINS helical bundle-like"/>
    <property type="match status" value="1"/>
</dbReference>
<keyword evidence="4" id="KW-1185">Reference proteome</keyword>
<organism evidence="3 4">
    <name type="scientific">Astathelohania contejeani</name>
    <dbReference type="NCBI Taxonomy" id="164912"/>
    <lineage>
        <taxon>Eukaryota</taxon>
        <taxon>Fungi</taxon>
        <taxon>Fungi incertae sedis</taxon>
        <taxon>Microsporidia</taxon>
        <taxon>Astathelohaniidae</taxon>
        <taxon>Astathelohania</taxon>
    </lineage>
</organism>
<comment type="function">
    <text evidence="1">Required for correct functioning of the GINS complex, a complex that plays an essential role in the initiation of DNA replication, and progression of DNA replication forks. GINS complex seems to bind preferentially to single-stranded DNA.</text>
</comment>
<reference evidence="3 4" key="1">
    <citation type="submission" date="2019-01" db="EMBL/GenBank/DDBJ databases">
        <title>Genomes sequencing and comparative genomics of infectious freshwater microsporidia, Cucumispora dikerogammari and Thelohania contejeani.</title>
        <authorList>
            <person name="Cormier A."/>
            <person name="Giraud I."/>
            <person name="Wattier R."/>
            <person name="Teixeira M."/>
            <person name="Grandjean F."/>
            <person name="Rigaud T."/>
            <person name="Cordaux R."/>
        </authorList>
    </citation>
    <scope>NUCLEOTIDE SEQUENCE [LARGE SCALE GENOMIC DNA]</scope>
    <source>
        <strain evidence="3">T1</strain>
        <tissue evidence="3">Spores</tissue>
    </source>
</reference>
<proteinExistence type="inferred from homology"/>
<dbReference type="Proteomes" id="UP001516464">
    <property type="component" value="Unassembled WGS sequence"/>
</dbReference>
<sequence>MNFGQAGLNLLNACKNLRSYDHKNVSKLLEENRILETKMKALKDTIDEFNITEEISTNYFLLKRFEDRNKRILRAYLFWRSLRIQESYFTKNNIRYFLSNDEKTHYAKYQILVGEYLNNFKYLDFFSNDPPLELFVHVLTLEDCGVILDENVFIELKKGRLYFVKKKSILHLLNRNMIQLV</sequence>
<comment type="subcellular location">
    <subcellularLocation>
        <location evidence="1">Nucleus</location>
    </subcellularLocation>
</comment>
<feature type="coiled-coil region" evidence="2">
    <location>
        <begin position="25"/>
        <end position="52"/>
    </location>
</feature>
<keyword evidence="1" id="KW-0235">DNA replication</keyword>
<keyword evidence="2" id="KW-0175">Coiled coil</keyword>
<dbReference type="InterPro" id="IPR005339">
    <property type="entry name" value="GINS_Psf1"/>
</dbReference>
<name>A0ABQ7HV99_9MICR</name>
<evidence type="ECO:0000256" key="1">
    <source>
        <dbReference type="RuleBase" id="RU368085"/>
    </source>
</evidence>
<gene>
    <name evidence="3" type="primary">PSF1</name>
    <name evidence="3" type="ORF">TCON_2699</name>
</gene>
<comment type="caution">
    <text evidence="3">The sequence shown here is derived from an EMBL/GenBank/DDBJ whole genome shotgun (WGS) entry which is preliminary data.</text>
</comment>